<name>A0A3B3TCN6_9TELE</name>
<feature type="disulfide bond" evidence="3">
    <location>
        <begin position="358"/>
        <end position="368"/>
    </location>
</feature>
<dbReference type="PANTHER" id="PTHR48071">
    <property type="entry name" value="SRCR DOMAIN-CONTAINING PROTEIN"/>
    <property type="match status" value="1"/>
</dbReference>
<dbReference type="GeneTree" id="ENSGT00950000183145"/>
<evidence type="ECO:0000256" key="1">
    <source>
        <dbReference type="ARBA" id="ARBA00022729"/>
    </source>
</evidence>
<reference evidence="7" key="1">
    <citation type="submission" date="2025-08" db="UniProtKB">
        <authorList>
            <consortium name="Ensembl"/>
        </authorList>
    </citation>
    <scope>IDENTIFICATION</scope>
</reference>
<dbReference type="PROSITE" id="PS00420">
    <property type="entry name" value="SRCR_1"/>
    <property type="match status" value="2"/>
</dbReference>
<dbReference type="GO" id="GO:0005886">
    <property type="term" value="C:plasma membrane"/>
    <property type="evidence" value="ECO:0007669"/>
    <property type="project" value="TreeGrafter"/>
</dbReference>
<dbReference type="GO" id="GO:0031638">
    <property type="term" value="P:zymogen activation"/>
    <property type="evidence" value="ECO:0007669"/>
    <property type="project" value="TreeGrafter"/>
</dbReference>
<reference evidence="7" key="2">
    <citation type="submission" date="2025-09" db="UniProtKB">
        <authorList>
            <consortium name="Ensembl"/>
        </authorList>
    </citation>
    <scope>IDENTIFICATION</scope>
</reference>
<dbReference type="Pfam" id="PF00530">
    <property type="entry name" value="SRCR"/>
    <property type="match status" value="4"/>
</dbReference>
<proteinExistence type="predicted"/>
<keyword evidence="8" id="KW-1185">Reference proteome</keyword>
<feature type="compositionally biased region" description="Pro residues" evidence="4">
    <location>
        <begin position="165"/>
        <end position="179"/>
    </location>
</feature>
<dbReference type="Ensembl" id="ENSPKIT00000021089.1">
    <property type="protein sequence ID" value="ENSPKIP00000040071.1"/>
    <property type="gene ID" value="ENSPKIG00000017182.1"/>
</dbReference>
<feature type="domain" description="SRCR" evidence="6">
    <location>
        <begin position="291"/>
        <end position="389"/>
    </location>
</feature>
<dbReference type="GO" id="GO:0004252">
    <property type="term" value="F:serine-type endopeptidase activity"/>
    <property type="evidence" value="ECO:0007669"/>
    <property type="project" value="TreeGrafter"/>
</dbReference>
<keyword evidence="2 3" id="KW-1015">Disulfide bond</keyword>
<dbReference type="Gene3D" id="3.10.250.10">
    <property type="entry name" value="SRCR-like domain"/>
    <property type="match status" value="4"/>
</dbReference>
<feature type="domain" description="SRCR" evidence="6">
    <location>
        <begin position="185"/>
        <end position="285"/>
    </location>
</feature>
<feature type="domain" description="SRCR" evidence="6">
    <location>
        <begin position="399"/>
        <end position="499"/>
    </location>
</feature>
<evidence type="ECO:0000256" key="3">
    <source>
        <dbReference type="PROSITE-ProRule" id="PRU00196"/>
    </source>
</evidence>
<feature type="disulfide bond" evidence="3">
    <location>
        <begin position="327"/>
        <end position="388"/>
    </location>
</feature>
<organism evidence="7 8">
    <name type="scientific">Paramormyrops kingsleyae</name>
    <dbReference type="NCBI Taxonomy" id="1676925"/>
    <lineage>
        <taxon>Eukaryota</taxon>
        <taxon>Metazoa</taxon>
        <taxon>Chordata</taxon>
        <taxon>Craniata</taxon>
        <taxon>Vertebrata</taxon>
        <taxon>Euteleostomi</taxon>
        <taxon>Actinopterygii</taxon>
        <taxon>Neopterygii</taxon>
        <taxon>Teleostei</taxon>
        <taxon>Osteoglossocephala</taxon>
        <taxon>Osteoglossomorpha</taxon>
        <taxon>Osteoglossiformes</taxon>
        <taxon>Mormyridae</taxon>
        <taxon>Paramormyrops</taxon>
    </lineage>
</organism>
<dbReference type="PROSITE" id="PS50287">
    <property type="entry name" value="SRCR_2"/>
    <property type="match status" value="4"/>
</dbReference>
<feature type="domain" description="SRCR" evidence="6">
    <location>
        <begin position="33"/>
        <end position="133"/>
    </location>
</feature>
<keyword evidence="1 5" id="KW-0732">Signal</keyword>
<dbReference type="Proteomes" id="UP000261540">
    <property type="component" value="Unplaced"/>
</dbReference>
<feature type="disulfide bond" evidence="3">
    <location>
        <begin position="314"/>
        <end position="378"/>
    </location>
</feature>
<feature type="disulfide bond" evidence="3">
    <location>
        <begin position="424"/>
        <end position="488"/>
    </location>
</feature>
<feature type="disulfide bond" evidence="3">
    <location>
        <begin position="71"/>
        <end position="132"/>
    </location>
</feature>
<dbReference type="AlphaFoldDB" id="A0A3B3TCN6"/>
<feature type="disulfide bond" evidence="3">
    <location>
        <begin position="437"/>
        <end position="498"/>
    </location>
</feature>
<dbReference type="SMART" id="SM00202">
    <property type="entry name" value="SR"/>
    <property type="match status" value="4"/>
</dbReference>
<dbReference type="InterPro" id="IPR001190">
    <property type="entry name" value="SRCR"/>
</dbReference>
<dbReference type="SUPFAM" id="SSF56487">
    <property type="entry name" value="SRCR-like"/>
    <property type="match status" value="4"/>
</dbReference>
<dbReference type="PRINTS" id="PR00258">
    <property type="entry name" value="SPERACTRCPTR"/>
</dbReference>
<evidence type="ECO:0000313" key="8">
    <source>
        <dbReference type="Proteomes" id="UP000261540"/>
    </source>
</evidence>
<feature type="disulfide bond" evidence="3">
    <location>
        <begin position="210"/>
        <end position="274"/>
    </location>
</feature>
<accession>A0A3B3TCN6</accession>
<feature type="region of interest" description="Disordered" evidence="4">
    <location>
        <begin position="143"/>
        <end position="185"/>
    </location>
</feature>
<dbReference type="InterPro" id="IPR036772">
    <property type="entry name" value="SRCR-like_dom_sf"/>
</dbReference>
<evidence type="ECO:0000259" key="6">
    <source>
        <dbReference type="PROSITE" id="PS50287"/>
    </source>
</evidence>
<sequence length="501" mass="53557">MIILLTIIMLSCHHQGAPYHRLHPTCPHSLPPVRLVNGRGRCEGRVEVQHNGTWGTVCDDDWDMVDANVVCRQLGCGSAIAVASSSAFGQGAGPILLDNVDCAGHETDLGQCGSLGWGIHNCYHYEDVAVTCRGMGLGSRAVRQAPEHPSNKHAGGSHEVTADSAPPPRPRGRPPPPPGTGDGTLRLVGGADRCQGRVEIFYRGTWGTVCDDDWGMQAAAVVCQQLQCGRSLSYTTNAYFGYGTGLILLDNVNCNGNEKQLSGCYSLGWGIHNCGHHEDAGVICAGMHPVWRAAVGGCQGRIEIFHEGQWGTVCDDEWDLPNAAVACRQLGCGPAVAAIPLAYFGYGSGPVLLDNVDCRGDEGQLTDCFHLGWGQHNCGHHEDAGVICMRKEDLFQGTVRLVNGRHRCEGRVEIFMGVEWGTVCDDAWDLPDALVVCRQLGCGAPTAAPGEAFYGRGAGTILLDNLKCSGEEQALHQCSHIGWDVHNCDHSEDAGTSCMLL</sequence>
<feature type="disulfide bond" evidence="3">
    <location>
        <begin position="468"/>
        <end position="478"/>
    </location>
</feature>
<dbReference type="PANTHER" id="PTHR48071:SF27">
    <property type="entry name" value="SCAVENGER RECEPTOR CYSTEINE-RICH TYPE 1 PROTEIN M130-LIKE"/>
    <property type="match status" value="1"/>
</dbReference>
<evidence type="ECO:0000313" key="7">
    <source>
        <dbReference type="Ensembl" id="ENSPKIP00000040071.1"/>
    </source>
</evidence>
<evidence type="ECO:0000256" key="5">
    <source>
        <dbReference type="SAM" id="SignalP"/>
    </source>
</evidence>
<feature type="disulfide bond" evidence="3">
    <location>
        <begin position="102"/>
        <end position="112"/>
    </location>
</feature>
<feature type="disulfide bond" evidence="3">
    <location>
        <begin position="58"/>
        <end position="122"/>
    </location>
</feature>
<feature type="signal peptide" evidence="5">
    <location>
        <begin position="1"/>
        <end position="16"/>
    </location>
</feature>
<feature type="chain" id="PRO_5017225352" description="SRCR domain-containing protein" evidence="5">
    <location>
        <begin position="17"/>
        <end position="501"/>
    </location>
</feature>
<dbReference type="FunFam" id="3.10.250.10:FF:000001">
    <property type="entry name" value="Lysyl oxidase 4 isoform X1"/>
    <property type="match status" value="4"/>
</dbReference>
<evidence type="ECO:0000256" key="2">
    <source>
        <dbReference type="ARBA" id="ARBA00023157"/>
    </source>
</evidence>
<feature type="disulfide bond" evidence="3">
    <location>
        <begin position="254"/>
        <end position="264"/>
    </location>
</feature>
<evidence type="ECO:0000256" key="4">
    <source>
        <dbReference type="SAM" id="MobiDB-lite"/>
    </source>
</evidence>
<feature type="disulfide bond" evidence="3">
    <location>
        <begin position="223"/>
        <end position="284"/>
    </location>
</feature>
<protein>
    <recommendedName>
        <fullName evidence="6">SRCR domain-containing protein</fullName>
    </recommendedName>
</protein>